<dbReference type="InterPro" id="IPR050446">
    <property type="entry name" value="FAD-oxidoreductase/Apoptosis"/>
</dbReference>
<evidence type="ECO:0000313" key="10">
    <source>
        <dbReference type="EMBL" id="RON31882.1"/>
    </source>
</evidence>
<dbReference type="Pfam" id="PF00355">
    <property type="entry name" value="Rieske"/>
    <property type="match status" value="1"/>
</dbReference>
<organism evidence="10 11">
    <name type="scientific">Pseudomonas frederiksbergensis</name>
    <dbReference type="NCBI Taxonomy" id="104087"/>
    <lineage>
        <taxon>Bacteria</taxon>
        <taxon>Pseudomonadati</taxon>
        <taxon>Pseudomonadota</taxon>
        <taxon>Gammaproteobacteria</taxon>
        <taxon>Pseudomonadales</taxon>
        <taxon>Pseudomonadaceae</taxon>
        <taxon>Pseudomonas</taxon>
    </lineage>
</organism>
<keyword evidence="5" id="KW-0274">FAD</keyword>
<dbReference type="GO" id="GO:0005737">
    <property type="term" value="C:cytoplasm"/>
    <property type="evidence" value="ECO:0007669"/>
    <property type="project" value="TreeGrafter"/>
</dbReference>
<protein>
    <submittedName>
        <fullName evidence="10">Pyridine nucleotide-disulfide oxidoreductase</fullName>
    </submittedName>
</protein>
<dbReference type="Pfam" id="PF07992">
    <property type="entry name" value="Pyr_redox_2"/>
    <property type="match status" value="1"/>
</dbReference>
<evidence type="ECO:0000313" key="11">
    <source>
        <dbReference type="Proteomes" id="UP000283260"/>
    </source>
</evidence>
<dbReference type="GO" id="GO:0016651">
    <property type="term" value="F:oxidoreductase activity, acting on NAD(P)H"/>
    <property type="evidence" value="ECO:0007669"/>
    <property type="project" value="TreeGrafter"/>
</dbReference>
<comment type="cofactor">
    <cofactor evidence="1">
        <name>FAD</name>
        <dbReference type="ChEBI" id="CHEBI:57692"/>
    </cofactor>
</comment>
<dbReference type="Gene3D" id="3.50.50.60">
    <property type="entry name" value="FAD/NAD(P)-binding domain"/>
    <property type="match status" value="2"/>
</dbReference>
<dbReference type="SUPFAM" id="SSF55424">
    <property type="entry name" value="FAD/NAD-linked reductases, dimerisation (C-terminal) domain"/>
    <property type="match status" value="1"/>
</dbReference>
<accession>A0A423J2J0</accession>
<feature type="domain" description="Rieske" evidence="9">
    <location>
        <begin position="4"/>
        <end position="99"/>
    </location>
</feature>
<dbReference type="PRINTS" id="PR00411">
    <property type="entry name" value="PNDRDTASEI"/>
</dbReference>
<dbReference type="InterPro" id="IPR016156">
    <property type="entry name" value="FAD/NAD-linked_Rdtase_dimer_sf"/>
</dbReference>
<comment type="caution">
    <text evidence="10">The sequence shown here is derived from an EMBL/GenBank/DDBJ whole genome shotgun (WGS) entry which is preliminary data.</text>
</comment>
<dbReference type="SUPFAM" id="SSF51905">
    <property type="entry name" value="FAD/NAD(P)-binding domain"/>
    <property type="match status" value="1"/>
</dbReference>
<dbReference type="PROSITE" id="PS51296">
    <property type="entry name" value="RIESKE"/>
    <property type="match status" value="1"/>
</dbReference>
<dbReference type="RefSeq" id="WP_123498236.1">
    <property type="nucleotide sequence ID" value="NZ_MOBL01000017.1"/>
</dbReference>
<dbReference type="AlphaFoldDB" id="A0A423J2J0"/>
<dbReference type="SUPFAM" id="SSF50022">
    <property type="entry name" value="ISP domain"/>
    <property type="match status" value="1"/>
</dbReference>
<dbReference type="EMBL" id="MOBL01000017">
    <property type="protein sequence ID" value="RON31882.1"/>
    <property type="molecule type" value="Genomic_DNA"/>
</dbReference>
<evidence type="ECO:0000256" key="8">
    <source>
        <dbReference type="ARBA" id="ARBA00023014"/>
    </source>
</evidence>
<keyword evidence="4" id="KW-0479">Metal-binding</keyword>
<dbReference type="InterPro" id="IPR017941">
    <property type="entry name" value="Rieske_2Fe-2S"/>
</dbReference>
<dbReference type="PRINTS" id="PR00368">
    <property type="entry name" value="FADPNR"/>
</dbReference>
<dbReference type="PANTHER" id="PTHR43557">
    <property type="entry name" value="APOPTOSIS-INDUCING FACTOR 1"/>
    <property type="match status" value="1"/>
</dbReference>
<evidence type="ECO:0000256" key="5">
    <source>
        <dbReference type="ARBA" id="ARBA00022827"/>
    </source>
</evidence>
<evidence type="ECO:0000256" key="3">
    <source>
        <dbReference type="ARBA" id="ARBA00022714"/>
    </source>
</evidence>
<reference evidence="10 11" key="1">
    <citation type="submission" date="2016-10" db="EMBL/GenBank/DDBJ databases">
        <title>Comparative genome analysis of multiple Pseudomonas spp. focuses on biocontrol and plant growth promoting traits.</title>
        <authorList>
            <person name="Tao X.-Y."/>
            <person name="Taylor C.G."/>
        </authorList>
    </citation>
    <scope>NUCLEOTIDE SEQUENCE [LARGE SCALE GENOMIC DNA]</scope>
    <source>
        <strain evidence="10 11">94G2</strain>
    </source>
</reference>
<evidence type="ECO:0000256" key="2">
    <source>
        <dbReference type="ARBA" id="ARBA00022630"/>
    </source>
</evidence>
<dbReference type="InterPro" id="IPR023753">
    <property type="entry name" value="FAD/NAD-binding_dom"/>
</dbReference>
<keyword evidence="3" id="KW-0001">2Fe-2S</keyword>
<sequence>MALHRVARFADVPQDRGLEVRIDKTKIVLLRLGDQLRAYQGKCPHAGAPLAKGALCEGRLICPWHKAAYRLEDGALCEPPSLDSLRRYPLEIRDDEVWVDDQPMPTASTPPADDKRTFVIIGAGGAGTACAAALREKGFGGRVLLIDREPEAGYDRTVLSKFVIAGEMPPDEVPPLRDESFYQEQRIEQINSDVMGLDAENRTLRLADGQSLSYDAAVIATGGIPKTLSLPGADLPQVFVLRSKAQAQRILTSAKPGQRAVIVGDSFIALESASSLRQYGLDVTVLARHAIPFEAHFGDAVGKAIRALHEANGVVFHTDGEAAQIEGTGKVEAVLLDNGQRLPADLVLVGIGVTPATAPFADLPKEKDQSLKVDGGMRVTDGLWAVGDIATFPLNGQPQRIEHWRLAQQQARIAAANMLGGDERYLDVPYFWTWHFGKNYDYLGHAQAWDEVEFKGDPDHPPFIGLFGKNGVVAAAVACDQERAMAMLAERMKQPLSVDEAWRLIRDIN</sequence>
<dbReference type="InterPro" id="IPR036188">
    <property type="entry name" value="FAD/NAD-bd_sf"/>
</dbReference>
<dbReference type="GO" id="GO:0046872">
    <property type="term" value="F:metal ion binding"/>
    <property type="evidence" value="ECO:0007669"/>
    <property type="project" value="UniProtKB-KW"/>
</dbReference>
<dbReference type="GO" id="GO:0051537">
    <property type="term" value="F:2 iron, 2 sulfur cluster binding"/>
    <property type="evidence" value="ECO:0007669"/>
    <property type="project" value="UniProtKB-KW"/>
</dbReference>
<name>A0A423J2J0_9PSED</name>
<dbReference type="PANTHER" id="PTHR43557:SF2">
    <property type="entry name" value="RIESKE DOMAIN-CONTAINING PROTEIN-RELATED"/>
    <property type="match status" value="1"/>
</dbReference>
<dbReference type="Gene3D" id="2.102.10.10">
    <property type="entry name" value="Rieske [2Fe-2S] iron-sulphur domain"/>
    <property type="match status" value="1"/>
</dbReference>
<dbReference type="InterPro" id="IPR036922">
    <property type="entry name" value="Rieske_2Fe-2S_sf"/>
</dbReference>
<keyword evidence="6" id="KW-0560">Oxidoreductase</keyword>
<evidence type="ECO:0000256" key="6">
    <source>
        <dbReference type="ARBA" id="ARBA00023002"/>
    </source>
</evidence>
<evidence type="ECO:0000259" key="9">
    <source>
        <dbReference type="PROSITE" id="PS51296"/>
    </source>
</evidence>
<evidence type="ECO:0000256" key="4">
    <source>
        <dbReference type="ARBA" id="ARBA00022723"/>
    </source>
</evidence>
<gene>
    <name evidence="10" type="ORF">BK661_15980</name>
</gene>
<evidence type="ECO:0000256" key="1">
    <source>
        <dbReference type="ARBA" id="ARBA00001974"/>
    </source>
</evidence>
<keyword evidence="2" id="KW-0285">Flavoprotein</keyword>
<keyword evidence="7" id="KW-0408">Iron</keyword>
<dbReference type="CDD" id="cd03478">
    <property type="entry name" value="Rieske_AIFL_N"/>
    <property type="match status" value="1"/>
</dbReference>
<dbReference type="Proteomes" id="UP000283260">
    <property type="component" value="Unassembled WGS sequence"/>
</dbReference>
<proteinExistence type="predicted"/>
<evidence type="ECO:0000256" key="7">
    <source>
        <dbReference type="ARBA" id="ARBA00023004"/>
    </source>
</evidence>
<dbReference type="Gene3D" id="3.30.390.30">
    <property type="match status" value="1"/>
</dbReference>
<keyword evidence="8" id="KW-0411">Iron-sulfur</keyword>